<keyword evidence="2" id="KW-0472">Membrane</keyword>
<keyword evidence="4" id="KW-1185">Reference proteome</keyword>
<comment type="caution">
    <text evidence="3">The sequence shown here is derived from an EMBL/GenBank/DDBJ whole genome shotgun (WGS) entry which is preliminary data.</text>
</comment>
<accession>A0A179FC77</accession>
<dbReference type="InterPro" id="IPR037737">
    <property type="entry name" value="Srf1"/>
</dbReference>
<feature type="region of interest" description="Disordered" evidence="1">
    <location>
        <begin position="1"/>
        <end position="55"/>
    </location>
</feature>
<gene>
    <name evidence="3" type="ORF">VFPPC_14513</name>
</gene>
<keyword evidence="2" id="KW-1133">Transmembrane helix</keyword>
<feature type="transmembrane region" description="Helical" evidence="2">
    <location>
        <begin position="312"/>
        <end position="334"/>
    </location>
</feature>
<sequence>MTLPESAVAPSSSPPPTATGSNSSEPPTSALTHTTESTTDTSTIRLRPPRSLPPWIDSYEERYGPVSDEQLQLLQPPSRIVQHQSNFAPNPPHRRVSKDGFVVWDDPSLGPAQNARAKIPHFFRHGRASMHGRKWDHLRSNEPVIVPKFRTTPAFSAAQSPVSWHDYVRSSTWGRMPNEESQIVDYEVLNQLQPTFNKESDFHFNQTDARTRDNRKAVTLPNRIWNRIMRHPLSPLLFRLGVMLTSIVALGLSAKIYELEDTIAHQSAERTQSVVAIVVDCVAIPYIAYMIWDEYTGKPLGLRSAMSKISLILLDLVFIIFKSASTALAFESFIYHNVRQAPLVRFSIALASFQLIGLISWSMTFTINIFRTVKRLGGGGADGDDGAV</sequence>
<feature type="compositionally biased region" description="Low complexity" evidence="1">
    <location>
        <begin position="1"/>
        <end position="11"/>
    </location>
</feature>
<evidence type="ECO:0000256" key="2">
    <source>
        <dbReference type="SAM" id="Phobius"/>
    </source>
</evidence>
<protein>
    <recommendedName>
        <fullName evidence="5">Regulator of phospholipase D SRF1</fullName>
    </recommendedName>
</protein>
<dbReference type="GeneID" id="28856275"/>
<organism evidence="3 4">
    <name type="scientific">Pochonia chlamydosporia 170</name>
    <dbReference type="NCBI Taxonomy" id="1380566"/>
    <lineage>
        <taxon>Eukaryota</taxon>
        <taxon>Fungi</taxon>
        <taxon>Dikarya</taxon>
        <taxon>Ascomycota</taxon>
        <taxon>Pezizomycotina</taxon>
        <taxon>Sordariomycetes</taxon>
        <taxon>Hypocreomycetidae</taxon>
        <taxon>Hypocreales</taxon>
        <taxon>Clavicipitaceae</taxon>
        <taxon>Pochonia</taxon>
    </lineage>
</organism>
<feature type="compositionally biased region" description="Low complexity" evidence="1">
    <location>
        <begin position="18"/>
        <end position="43"/>
    </location>
</feature>
<dbReference type="OrthoDB" id="2589563at2759"/>
<dbReference type="EMBL" id="LSBJ02000006">
    <property type="protein sequence ID" value="OAQ63082.2"/>
    <property type="molecule type" value="Genomic_DNA"/>
</dbReference>
<evidence type="ECO:0000256" key="1">
    <source>
        <dbReference type="SAM" id="MobiDB-lite"/>
    </source>
</evidence>
<reference evidence="3 4" key="1">
    <citation type="journal article" date="2016" name="PLoS Pathog.">
        <title>Biosynthesis of antibiotic leucinostatins in bio-control fungus Purpureocillium lilacinum and their inhibition on phytophthora revealed by genome mining.</title>
        <authorList>
            <person name="Wang G."/>
            <person name="Liu Z."/>
            <person name="Lin R."/>
            <person name="Li E."/>
            <person name="Mao Z."/>
            <person name="Ling J."/>
            <person name="Yang Y."/>
            <person name="Yin W.B."/>
            <person name="Xie B."/>
        </authorList>
    </citation>
    <scope>NUCLEOTIDE SEQUENCE [LARGE SCALE GENOMIC DNA]</scope>
    <source>
        <strain evidence="3">170</strain>
    </source>
</reference>
<evidence type="ECO:0000313" key="3">
    <source>
        <dbReference type="EMBL" id="OAQ63082.2"/>
    </source>
</evidence>
<proteinExistence type="predicted"/>
<name>A0A179FC77_METCM</name>
<dbReference type="PANTHER" id="PTHR36819">
    <property type="entry name" value="REGULATOR OF PHOSPHOLIPASE D SRF1"/>
    <property type="match status" value="1"/>
</dbReference>
<feature type="transmembrane region" description="Helical" evidence="2">
    <location>
        <begin position="346"/>
        <end position="370"/>
    </location>
</feature>
<feature type="transmembrane region" description="Helical" evidence="2">
    <location>
        <begin position="274"/>
        <end position="292"/>
    </location>
</feature>
<keyword evidence="2" id="KW-0812">Transmembrane</keyword>
<evidence type="ECO:0008006" key="5">
    <source>
        <dbReference type="Google" id="ProtNLM"/>
    </source>
</evidence>
<dbReference type="GO" id="GO:0071944">
    <property type="term" value="C:cell periphery"/>
    <property type="evidence" value="ECO:0007669"/>
    <property type="project" value="TreeGrafter"/>
</dbReference>
<dbReference type="PANTHER" id="PTHR36819:SF1">
    <property type="entry name" value="REGULATOR OF PHOSPHOLIPASE D SRF1"/>
    <property type="match status" value="1"/>
</dbReference>
<dbReference type="GO" id="GO:0000324">
    <property type="term" value="C:fungal-type vacuole"/>
    <property type="evidence" value="ECO:0007669"/>
    <property type="project" value="TreeGrafter"/>
</dbReference>
<dbReference type="RefSeq" id="XP_022284210.1">
    <property type="nucleotide sequence ID" value="XM_022428920.1"/>
</dbReference>
<dbReference type="KEGG" id="pchm:VFPPC_14513"/>
<feature type="transmembrane region" description="Helical" evidence="2">
    <location>
        <begin position="236"/>
        <end position="254"/>
    </location>
</feature>
<evidence type="ECO:0000313" key="4">
    <source>
        <dbReference type="Proteomes" id="UP000078397"/>
    </source>
</evidence>
<dbReference type="AlphaFoldDB" id="A0A179FC77"/>
<dbReference type="Proteomes" id="UP000078397">
    <property type="component" value="Unassembled WGS sequence"/>
</dbReference>